<evidence type="ECO:0000313" key="1">
    <source>
        <dbReference type="EMBL" id="QGT49703.1"/>
    </source>
</evidence>
<name>A0A650EJC2_9BACT</name>
<accession>A0A650EJC2</accession>
<dbReference type="EMBL" id="MN577570">
    <property type="protein sequence ID" value="QGT49703.1"/>
    <property type="molecule type" value="Genomic_DNA"/>
</dbReference>
<reference evidence="1" key="1">
    <citation type="journal article" date="2020" name="J. ISSAAS">
        <title>Lactobacilli and other gastrointestinal microbiota of Peromyscus leucopus, reservoir host for agents of Lyme disease and other zoonoses in North America.</title>
        <authorList>
            <person name="Milovic A."/>
            <person name="Bassam K."/>
            <person name="Shao H."/>
            <person name="Chatzistamou I."/>
            <person name="Tufts D.M."/>
            <person name="Diuk-Wasser M."/>
            <person name="Barbour A.G."/>
        </authorList>
    </citation>
    <scope>NUCLEOTIDE SEQUENCE</scope>
    <source>
        <strain evidence="1">LL20</strain>
    </source>
</reference>
<protein>
    <submittedName>
        <fullName evidence="1">Uncharacterized protein</fullName>
    </submittedName>
</protein>
<dbReference type="AlphaFoldDB" id="A0A650EJC2"/>
<gene>
    <name evidence="1" type="ORF">Melaina855_0900</name>
</gene>
<sequence length="234" mass="26682">MAKLKEFFNHVSGTSRIYTAEDIGEMSGDEFSEHEKAIDYQMGNLGIPRRNDLAGNPDVVYVQDYVRSDGTQVKAHYRSSDNSFQNASGITGAAANISTGNNLKDKDFTPSLWNIPYYQNLNNKLEHEVGDFLNSKTNNPKLYSNDIRHQYVSALYAKNKGIGKAKFLGNLNEFFDANQSGREDTEVDQINNQIGREYAIRYSNLSKSELLNKLLLDWDMNKQRQQRQMKNKGF</sequence>
<proteinExistence type="predicted"/>
<organism evidence="1">
    <name type="scientific">uncultured Candidatus Melainabacteria bacterium</name>
    <dbReference type="NCBI Taxonomy" id="2682970"/>
    <lineage>
        <taxon>Bacteria</taxon>
        <taxon>Bacillati</taxon>
        <taxon>Candidatus Melainabacteria</taxon>
        <taxon>environmental samples</taxon>
    </lineage>
</organism>